<dbReference type="EMBL" id="BGZK01001772">
    <property type="protein sequence ID" value="GBP85958.1"/>
    <property type="molecule type" value="Genomic_DNA"/>
</dbReference>
<comment type="caution">
    <text evidence="1">The sequence shown here is derived from an EMBL/GenBank/DDBJ whole genome shotgun (WGS) entry which is preliminary data.</text>
</comment>
<accession>A0A4C1ZDV2</accession>
<protein>
    <submittedName>
        <fullName evidence="1">Uncharacterized protein</fullName>
    </submittedName>
</protein>
<keyword evidence="2" id="KW-1185">Reference proteome</keyword>
<proteinExistence type="predicted"/>
<gene>
    <name evidence="1" type="ORF">EVAR_63105_1</name>
</gene>
<dbReference type="Proteomes" id="UP000299102">
    <property type="component" value="Unassembled WGS sequence"/>
</dbReference>
<sequence length="109" mass="12526">MQLRILLNCSVSREQKRIVKTDYPPYSPDLTSCDCLLLLFRYLKNDANKHWFRSTTVSNNYLSANRSHDIAGCRIDIKVRLDSDGSHVLLQSTTLAYTTFGDNSAQRLR</sequence>
<evidence type="ECO:0000313" key="1">
    <source>
        <dbReference type="EMBL" id="GBP85958.1"/>
    </source>
</evidence>
<organism evidence="1 2">
    <name type="scientific">Eumeta variegata</name>
    <name type="common">Bagworm moth</name>
    <name type="synonym">Eumeta japonica</name>
    <dbReference type="NCBI Taxonomy" id="151549"/>
    <lineage>
        <taxon>Eukaryota</taxon>
        <taxon>Metazoa</taxon>
        <taxon>Ecdysozoa</taxon>
        <taxon>Arthropoda</taxon>
        <taxon>Hexapoda</taxon>
        <taxon>Insecta</taxon>
        <taxon>Pterygota</taxon>
        <taxon>Neoptera</taxon>
        <taxon>Endopterygota</taxon>
        <taxon>Lepidoptera</taxon>
        <taxon>Glossata</taxon>
        <taxon>Ditrysia</taxon>
        <taxon>Tineoidea</taxon>
        <taxon>Psychidae</taxon>
        <taxon>Oiketicinae</taxon>
        <taxon>Eumeta</taxon>
    </lineage>
</organism>
<reference evidence="1 2" key="1">
    <citation type="journal article" date="2019" name="Commun. Biol.">
        <title>The bagworm genome reveals a unique fibroin gene that provides high tensile strength.</title>
        <authorList>
            <person name="Kono N."/>
            <person name="Nakamura H."/>
            <person name="Ohtoshi R."/>
            <person name="Tomita M."/>
            <person name="Numata K."/>
            <person name="Arakawa K."/>
        </authorList>
    </citation>
    <scope>NUCLEOTIDE SEQUENCE [LARGE SCALE GENOMIC DNA]</scope>
</reference>
<dbReference type="AlphaFoldDB" id="A0A4C1ZDV2"/>
<evidence type="ECO:0000313" key="2">
    <source>
        <dbReference type="Proteomes" id="UP000299102"/>
    </source>
</evidence>
<name>A0A4C1ZDV2_EUMVA</name>